<keyword evidence="6" id="KW-0347">Helicase</keyword>
<evidence type="ECO:0000259" key="5">
    <source>
        <dbReference type="PROSITE" id="PS51194"/>
    </source>
</evidence>
<keyword evidence="2" id="KW-0863">Zinc-finger</keyword>
<protein>
    <submittedName>
        <fullName evidence="6">DEAD/DEAH box helicase</fullName>
    </submittedName>
</protein>
<dbReference type="InterPro" id="IPR022138">
    <property type="entry name" value="DUF3670"/>
</dbReference>
<dbReference type="InterPro" id="IPR000330">
    <property type="entry name" value="SNF2_N"/>
</dbReference>
<dbReference type="CDD" id="cd18012">
    <property type="entry name" value="DEXQc_arch_SWI2_SNF2"/>
    <property type="match status" value="1"/>
</dbReference>
<dbReference type="PANTHER" id="PTHR45629">
    <property type="entry name" value="SNF2/RAD54 FAMILY MEMBER"/>
    <property type="match status" value="1"/>
</dbReference>
<sequence length="1173" mass="132705">MAERITYGKTWWGQQWLQALTSIDEGNRLPRGKTYANKGAVRALKIETNQISAQVQGSKPRPYKTKLTVRLFEKAEKDALLAEIRQNPSLLAQLLNRQLPPDLIQFADSRGIRLFPRSFTELQAGCSCPDYAMPCKHLAAVIYLIANEIDQNPFLVFLLKGLDLLADLSTENFGAGGMETVLAVPDLCTDDLPDDEDWTPNEEARTGLDFATIPMLSESLLGLLEPEVTFTKSNFHKDLGKAYKLFSKGATDKVVVNHPEPSDSIELQLDELLDLRKINIFSEHGEARPLPHFAIADLMGWLGDLTETDWPDMSDSVRALYLTRQFTAALLRRGAVVPQILRVGTDGNQYRVRWLPATLNETIRRLTDALATQLPPELLTIRWQKDIMSPASPAEHVLMLCSLLLRQPVKQPTVELWERWPLEDADRLFFGQEILKLEGFGKREKPLAMQLWLNDFFLTQKRFVPILAIEEAEFGEVFKLSLLIRDREAGEGLSTPIPLTEILDEKPHQNIRMAVLQDLLVLSRHFPDLAKLTKKNSPSYLSYAPDDFVKILLEKLPRMQLLGISLLLPKSLQHWVRPQVGGRLKAKKATAGNAFMKLDEMLTFDWQVAIGDQMVDYKEFESLVNNRTGLVKIKDQYVLIDPTDLGRLQKQLTRPAELTGTDLLRAAMAEEYQGNRIGISADVQAILRQFTDAETQPLPDRLHAQLRPYQQRGYDWLLKNTTLGMGSLLADDMGLGKTLQVISVLLKFKQEGRFAKQKGLVVLPTTLLTNWQKEIAKFAPDLKAHVYHGPNRKMPEGKAAAANDLILTTYGVVRSDLETLRKTTWSVLIIDEAQNIKNNDTEQTKAVKTLKSQVRIALSGTPVENRLSEFWSIMDFVNKGYLGGASKFNEEFGKPIQQERDQHKLDLFRRVTSPFLLRRVKTDKSIISDLPDKIENNQFCALTPEQAALYQSVVAESMRAIEEKDGMARRGLVLKLMTALKQIGNHPHQYLKKGNQNPALSGKVTLLLNLLETIYASHEKVLIFTQYREMGELLQQFIQQAFGQEPLFLHGGTSRADRDEMVEQFQKNRSDHTFILSLKAGGTGLNLTQANHVVHFDLWWNPAVENQATDRAFRIGQTKNVLVYRLMNQGTLEEKIDAMIRSKKELADLSVKTGETWLGDLSDEDLKELVSLG</sequence>
<dbReference type="EMBL" id="WAEL01000006">
    <property type="protein sequence ID" value="NID11801.1"/>
    <property type="molecule type" value="Genomic_DNA"/>
</dbReference>
<dbReference type="InterPro" id="IPR007527">
    <property type="entry name" value="Znf_SWIM"/>
</dbReference>
<evidence type="ECO:0000259" key="4">
    <source>
        <dbReference type="PROSITE" id="PS51192"/>
    </source>
</evidence>
<dbReference type="PROSITE" id="PS50966">
    <property type="entry name" value="ZF_SWIM"/>
    <property type="match status" value="1"/>
</dbReference>
<dbReference type="Proteomes" id="UP000606008">
    <property type="component" value="Unassembled WGS sequence"/>
</dbReference>
<keyword evidence="1" id="KW-0378">Hydrolase</keyword>
<gene>
    <name evidence="6" type="ORF">F7231_16630</name>
</gene>
<feature type="domain" description="Helicase ATP-binding" evidence="4">
    <location>
        <begin position="718"/>
        <end position="880"/>
    </location>
</feature>
<dbReference type="InterPro" id="IPR014001">
    <property type="entry name" value="Helicase_ATP-bd"/>
</dbReference>
<keyword evidence="7" id="KW-1185">Reference proteome</keyword>
<dbReference type="GO" id="GO:0004386">
    <property type="term" value="F:helicase activity"/>
    <property type="evidence" value="ECO:0007669"/>
    <property type="project" value="UniProtKB-KW"/>
</dbReference>
<dbReference type="CDD" id="cd18793">
    <property type="entry name" value="SF2_C_SNF"/>
    <property type="match status" value="1"/>
</dbReference>
<dbReference type="InterPro" id="IPR027417">
    <property type="entry name" value="P-loop_NTPase"/>
</dbReference>
<name>A0ABX0QH82_9BACT</name>
<feature type="domain" description="SWIM-type" evidence="3">
    <location>
        <begin position="118"/>
        <end position="146"/>
    </location>
</feature>
<dbReference type="InterPro" id="IPR050496">
    <property type="entry name" value="SNF2_RAD54_helicase_repair"/>
</dbReference>
<dbReference type="InterPro" id="IPR001650">
    <property type="entry name" value="Helicase_C-like"/>
</dbReference>
<dbReference type="SUPFAM" id="SSF52540">
    <property type="entry name" value="P-loop containing nucleoside triphosphate hydrolases"/>
    <property type="match status" value="2"/>
</dbReference>
<dbReference type="Pfam" id="PF12419">
    <property type="entry name" value="DUF3670"/>
    <property type="match status" value="1"/>
</dbReference>
<evidence type="ECO:0000256" key="1">
    <source>
        <dbReference type="ARBA" id="ARBA00022801"/>
    </source>
</evidence>
<keyword evidence="6" id="KW-0067">ATP-binding</keyword>
<dbReference type="PANTHER" id="PTHR45629:SF7">
    <property type="entry name" value="DNA EXCISION REPAIR PROTEIN ERCC-6-RELATED"/>
    <property type="match status" value="1"/>
</dbReference>
<reference evidence="7" key="2">
    <citation type="submission" date="2023-07" db="EMBL/GenBank/DDBJ databases">
        <authorList>
            <person name="Jung D.-H."/>
        </authorList>
    </citation>
    <scope>NUCLEOTIDE SEQUENCE [LARGE SCALE GENOMIC DNA]</scope>
    <source>
        <strain evidence="7">JA-25</strain>
    </source>
</reference>
<comment type="caution">
    <text evidence="6">The sequence shown here is derived from an EMBL/GenBank/DDBJ whole genome shotgun (WGS) entry which is preliminary data.</text>
</comment>
<dbReference type="InterPro" id="IPR049730">
    <property type="entry name" value="SNF2/RAD54-like_C"/>
</dbReference>
<accession>A0ABX0QH82</accession>
<dbReference type="Pfam" id="PF00176">
    <property type="entry name" value="SNF2-rel_dom"/>
    <property type="match status" value="1"/>
</dbReference>
<dbReference type="PROSITE" id="PS51192">
    <property type="entry name" value="HELICASE_ATP_BIND_1"/>
    <property type="match status" value="1"/>
</dbReference>
<proteinExistence type="predicted"/>
<dbReference type="Gene3D" id="3.40.50.10810">
    <property type="entry name" value="Tandem AAA-ATPase domain"/>
    <property type="match status" value="1"/>
</dbReference>
<evidence type="ECO:0000313" key="6">
    <source>
        <dbReference type="EMBL" id="NID11801.1"/>
    </source>
</evidence>
<dbReference type="Pfam" id="PF04434">
    <property type="entry name" value="SWIM"/>
    <property type="match status" value="1"/>
</dbReference>
<dbReference type="Gene3D" id="3.40.50.300">
    <property type="entry name" value="P-loop containing nucleotide triphosphate hydrolases"/>
    <property type="match status" value="1"/>
</dbReference>
<organism evidence="6 7">
    <name type="scientific">Fibrivirga algicola</name>
    <dbReference type="NCBI Taxonomy" id="2950420"/>
    <lineage>
        <taxon>Bacteria</taxon>
        <taxon>Pseudomonadati</taxon>
        <taxon>Bacteroidota</taxon>
        <taxon>Cytophagia</taxon>
        <taxon>Cytophagales</taxon>
        <taxon>Spirosomataceae</taxon>
        <taxon>Fibrivirga</taxon>
    </lineage>
</organism>
<dbReference type="InterPro" id="IPR038718">
    <property type="entry name" value="SNF2-like_sf"/>
</dbReference>
<dbReference type="SMART" id="SM00487">
    <property type="entry name" value="DEXDc"/>
    <property type="match status" value="1"/>
</dbReference>
<keyword evidence="2" id="KW-0862">Zinc</keyword>
<reference evidence="7" key="1">
    <citation type="submission" date="2019-09" db="EMBL/GenBank/DDBJ databases">
        <authorList>
            <person name="Jung D.-H."/>
        </authorList>
    </citation>
    <scope>NUCLEOTIDE SEQUENCE [LARGE SCALE GENOMIC DNA]</scope>
    <source>
        <strain evidence="7">JA-25</strain>
    </source>
</reference>
<evidence type="ECO:0000313" key="7">
    <source>
        <dbReference type="Proteomes" id="UP000606008"/>
    </source>
</evidence>
<dbReference type="RefSeq" id="WP_085411650.1">
    <property type="nucleotide sequence ID" value="NZ_WAEL01000006.1"/>
</dbReference>
<evidence type="ECO:0000259" key="3">
    <source>
        <dbReference type="PROSITE" id="PS50966"/>
    </source>
</evidence>
<keyword evidence="2" id="KW-0479">Metal-binding</keyword>
<evidence type="ECO:0000256" key="2">
    <source>
        <dbReference type="PROSITE-ProRule" id="PRU00325"/>
    </source>
</evidence>
<dbReference type="SMART" id="SM00490">
    <property type="entry name" value="HELICc"/>
    <property type="match status" value="1"/>
</dbReference>
<dbReference type="Pfam" id="PF00271">
    <property type="entry name" value="Helicase_C"/>
    <property type="match status" value="1"/>
</dbReference>
<feature type="domain" description="Helicase C-terminal" evidence="5">
    <location>
        <begin position="1006"/>
        <end position="1162"/>
    </location>
</feature>
<dbReference type="PROSITE" id="PS51194">
    <property type="entry name" value="HELICASE_CTER"/>
    <property type="match status" value="1"/>
</dbReference>
<keyword evidence="6" id="KW-0547">Nucleotide-binding</keyword>